<dbReference type="OrthoDB" id="418142at2759"/>
<evidence type="ECO:0000313" key="3">
    <source>
        <dbReference type="Proteomes" id="UP000683360"/>
    </source>
</evidence>
<comment type="caution">
    <text evidence="2">The sequence shown here is derived from an EMBL/GenBank/DDBJ whole genome shotgun (WGS) entry which is preliminary data.</text>
</comment>
<dbReference type="EMBL" id="CAJPWZ010003088">
    <property type="protein sequence ID" value="CAG2251422.1"/>
    <property type="molecule type" value="Genomic_DNA"/>
</dbReference>
<comment type="similarity">
    <text evidence="1">Belongs to the UPF0489 family.</text>
</comment>
<dbReference type="InterPro" id="IPR024131">
    <property type="entry name" value="UPF0489"/>
</dbReference>
<accession>A0A8S3V110</accession>
<protein>
    <submittedName>
        <fullName evidence="2">Uncharacterized protein</fullName>
    </submittedName>
</protein>
<proteinExistence type="inferred from homology"/>
<name>A0A8S3V110_MYTED</name>
<keyword evidence="3" id="KW-1185">Reference proteome</keyword>
<dbReference type="PANTHER" id="PTHR13225">
    <property type="entry name" value="MISEXPRESSION SUPPRESSOR OF RAS 6"/>
    <property type="match status" value="1"/>
</dbReference>
<dbReference type="PANTHER" id="PTHR13225:SF3">
    <property type="entry name" value="UPF0489 PROTEIN C5ORF22"/>
    <property type="match status" value="1"/>
</dbReference>
<evidence type="ECO:0000256" key="1">
    <source>
        <dbReference type="ARBA" id="ARBA00007099"/>
    </source>
</evidence>
<evidence type="ECO:0000313" key="2">
    <source>
        <dbReference type="EMBL" id="CAG2251422.1"/>
    </source>
</evidence>
<reference evidence="2" key="1">
    <citation type="submission" date="2021-03" db="EMBL/GenBank/DDBJ databases">
        <authorList>
            <person name="Bekaert M."/>
        </authorList>
    </citation>
    <scope>NUCLEOTIDE SEQUENCE</scope>
</reference>
<dbReference type="Proteomes" id="UP000683360">
    <property type="component" value="Unassembled WGS sequence"/>
</dbReference>
<organism evidence="2 3">
    <name type="scientific">Mytilus edulis</name>
    <name type="common">Blue mussel</name>
    <dbReference type="NCBI Taxonomy" id="6550"/>
    <lineage>
        <taxon>Eukaryota</taxon>
        <taxon>Metazoa</taxon>
        <taxon>Spiralia</taxon>
        <taxon>Lophotrochozoa</taxon>
        <taxon>Mollusca</taxon>
        <taxon>Bivalvia</taxon>
        <taxon>Autobranchia</taxon>
        <taxon>Pteriomorphia</taxon>
        <taxon>Mytilida</taxon>
        <taxon>Mytiloidea</taxon>
        <taxon>Mytilidae</taxon>
        <taxon>Mytilinae</taxon>
        <taxon>Mytilus</taxon>
    </lineage>
</organism>
<gene>
    <name evidence="2" type="ORF">MEDL_63067</name>
</gene>
<dbReference type="AlphaFoldDB" id="A0A8S3V110"/>
<dbReference type="Pfam" id="PF12640">
    <property type="entry name" value="UPF0489"/>
    <property type="match status" value="1"/>
</dbReference>
<sequence length="487" mass="56402">MARQQNKALKKFAVTPLHIVEDHNEVVPFIHRGIGSKHIPVEDIVFVHFRSYHSFIEVLAVVPFIHRGIGSKHLPVEDIVFVHYDSHPDLLIPCDMKADDVYRKDVLYETLSIENWIIPMVYAGHISHIVWFKPPWCEQIQDKEIQFYVGKCNTTGCIRTTCKENYFVSETLYCPEEKLENKKKVKLTVLKIVPNRWEQSCNDREPASSAKQGIKVDIDIGTSLSTENDTCTSDQSENCNKNRCDDDNSGQHTKRLCTEELKMKNSNSFSNNDIMTTSEILNKQLEILHKSFCDKHFILDIDLDFFSTQNPFKVMYSDKIYGMLKDLYKFDKPKNLSDEEISKCTTERQKQLSELKAVFYSIHQDRHAEIDHPRKDLILILRDALFDKEESPDFQLLHDAGCTCDDTELPHHVSSEGQITLLVSAVQETISHFHKPVMITMARSSITDEYCPPDQVESIQEQTIEMLQDLYMEINVTNDYEDEDENV</sequence>